<accession>A0A8D4VMP8</accession>
<dbReference type="EMBL" id="AP019782">
    <property type="protein sequence ID" value="BBL70074.1"/>
    <property type="molecule type" value="Genomic_DNA"/>
</dbReference>
<proteinExistence type="predicted"/>
<comment type="subcellular location">
    <subcellularLocation>
        <location evidence="1">Cell membrane</location>
        <topology evidence="1">Multi-pass membrane protein</topology>
    </subcellularLocation>
</comment>
<dbReference type="AlphaFoldDB" id="A0A8D4VMP8"/>
<dbReference type="GO" id="GO:0005886">
    <property type="term" value="C:plasma membrane"/>
    <property type="evidence" value="ECO:0007669"/>
    <property type="project" value="UniProtKB-SubCell"/>
</dbReference>
<keyword evidence="4 6" id="KW-1133">Transmembrane helix</keyword>
<feature type="transmembrane region" description="Helical" evidence="6">
    <location>
        <begin position="67"/>
        <end position="85"/>
    </location>
</feature>
<protein>
    <recommendedName>
        <fullName evidence="9">Diguanylate cyclase</fullName>
    </recommendedName>
</protein>
<name>A0A8D4VMP8_9GAMM</name>
<evidence type="ECO:0000256" key="4">
    <source>
        <dbReference type="ARBA" id="ARBA00022989"/>
    </source>
</evidence>
<organism evidence="7 8">
    <name type="scientific">Methylogaea oryzae</name>
    <dbReference type="NCBI Taxonomy" id="1295382"/>
    <lineage>
        <taxon>Bacteria</taxon>
        <taxon>Pseudomonadati</taxon>
        <taxon>Pseudomonadota</taxon>
        <taxon>Gammaproteobacteria</taxon>
        <taxon>Methylococcales</taxon>
        <taxon>Methylococcaceae</taxon>
        <taxon>Methylogaea</taxon>
    </lineage>
</organism>
<feature type="transmembrane region" description="Helical" evidence="6">
    <location>
        <begin position="97"/>
        <end position="116"/>
    </location>
</feature>
<keyword evidence="3 6" id="KW-0812">Transmembrane</keyword>
<keyword evidence="8" id="KW-1185">Reference proteome</keyword>
<evidence type="ECO:0008006" key="9">
    <source>
        <dbReference type="Google" id="ProtNLM"/>
    </source>
</evidence>
<keyword evidence="5 6" id="KW-0472">Membrane</keyword>
<dbReference type="Pfam" id="PF06146">
    <property type="entry name" value="PsiE"/>
    <property type="match status" value="1"/>
</dbReference>
<dbReference type="KEGG" id="moz:MoryE10_06800"/>
<evidence type="ECO:0000256" key="2">
    <source>
        <dbReference type="ARBA" id="ARBA00022475"/>
    </source>
</evidence>
<evidence type="ECO:0000256" key="5">
    <source>
        <dbReference type="ARBA" id="ARBA00023136"/>
    </source>
</evidence>
<evidence type="ECO:0000256" key="6">
    <source>
        <dbReference type="SAM" id="Phobius"/>
    </source>
</evidence>
<evidence type="ECO:0000256" key="1">
    <source>
        <dbReference type="ARBA" id="ARBA00004651"/>
    </source>
</evidence>
<feature type="transmembrane region" description="Helical" evidence="6">
    <location>
        <begin position="27"/>
        <end position="47"/>
    </location>
</feature>
<keyword evidence="2" id="KW-1003">Cell membrane</keyword>
<gene>
    <name evidence="7" type="ORF">MoryE10_06800</name>
</gene>
<reference evidence="7" key="1">
    <citation type="submission" date="2019-06" db="EMBL/GenBank/DDBJ databases">
        <title>Complete genome sequence of Methylogaea oryzae strain JCM16910.</title>
        <authorList>
            <person name="Asakawa S."/>
        </authorList>
    </citation>
    <scope>NUCLEOTIDE SEQUENCE</scope>
    <source>
        <strain evidence="7">E10</strain>
    </source>
</reference>
<sequence>MIADAAMSKPSENYWQVMTFYERFEQVVALILSSVIAVIIVVALLQLIRTVFVLLLSNSWNPLDHQAFQSVFGMIMTLLIAMEFKHSIVKVVLRRDSIIQVKTVVLIALIALARKFVILDLETSPGKIAALAGALLALGVVYWLLRERDDREVALQAEKQSRQR</sequence>
<evidence type="ECO:0000313" key="8">
    <source>
        <dbReference type="Proteomes" id="UP000824988"/>
    </source>
</evidence>
<feature type="transmembrane region" description="Helical" evidence="6">
    <location>
        <begin position="128"/>
        <end position="145"/>
    </location>
</feature>
<evidence type="ECO:0000313" key="7">
    <source>
        <dbReference type="EMBL" id="BBL70074.1"/>
    </source>
</evidence>
<dbReference type="Proteomes" id="UP000824988">
    <property type="component" value="Chromosome"/>
</dbReference>
<dbReference type="InterPro" id="IPR020948">
    <property type="entry name" value="P_starv_induced_PsiE-like"/>
</dbReference>
<evidence type="ECO:0000256" key="3">
    <source>
        <dbReference type="ARBA" id="ARBA00022692"/>
    </source>
</evidence>